<keyword evidence="4 5" id="KW-0496">Mitochondrion</keyword>
<dbReference type="AlphaFoldDB" id="A0A9P4NCG4"/>
<dbReference type="GO" id="GO:0005524">
    <property type="term" value="F:ATP binding"/>
    <property type="evidence" value="ECO:0007669"/>
    <property type="project" value="InterPro"/>
</dbReference>
<dbReference type="InterPro" id="IPR000850">
    <property type="entry name" value="Adenylat/UMP-CMP_kin"/>
</dbReference>
<dbReference type="HAMAP" id="MF_03169">
    <property type="entry name" value="Adenylate_kinase_AK3"/>
    <property type="match status" value="1"/>
</dbReference>
<feature type="binding site" evidence="5">
    <location>
        <begin position="64"/>
        <end position="66"/>
    </location>
    <ligand>
        <name>AMP</name>
        <dbReference type="ChEBI" id="CHEBI:456215"/>
    </ligand>
</feature>
<evidence type="ECO:0000256" key="3">
    <source>
        <dbReference type="ARBA" id="ARBA00022777"/>
    </source>
</evidence>
<comment type="subcellular location">
    <subcellularLocation>
        <location evidence="5">Mitochondrion matrix</location>
    </subcellularLocation>
</comment>
<dbReference type="Gene3D" id="3.40.50.300">
    <property type="entry name" value="P-loop containing nucleotide triphosphate hydrolases"/>
    <property type="match status" value="1"/>
</dbReference>
<feature type="domain" description="Adenylate kinase active site lid" evidence="6">
    <location>
        <begin position="173"/>
        <end position="208"/>
    </location>
</feature>
<evidence type="ECO:0000256" key="4">
    <source>
        <dbReference type="ARBA" id="ARBA00023128"/>
    </source>
</evidence>
<keyword evidence="3 5" id="KW-0418">Kinase</keyword>
<dbReference type="PRINTS" id="PR00094">
    <property type="entry name" value="ADENYLTKNASE"/>
</dbReference>
<evidence type="ECO:0000256" key="5">
    <source>
        <dbReference type="HAMAP-Rule" id="MF_03169"/>
    </source>
</evidence>
<dbReference type="GO" id="GO:0004017">
    <property type="term" value="F:AMP kinase activity"/>
    <property type="evidence" value="ECO:0007669"/>
    <property type="project" value="InterPro"/>
</dbReference>
<keyword evidence="5" id="KW-0342">GTP-binding</keyword>
<dbReference type="GO" id="GO:0046899">
    <property type="term" value="F:nucleoside triphosphate adenylate kinase activity"/>
    <property type="evidence" value="ECO:0007669"/>
    <property type="project" value="UniProtKB-UniRule"/>
</dbReference>
<dbReference type="GO" id="GO:0046041">
    <property type="term" value="P:ITP metabolic process"/>
    <property type="evidence" value="ECO:0007669"/>
    <property type="project" value="UniProtKB-UniRule"/>
</dbReference>
<feature type="binding site" evidence="5">
    <location>
        <position position="143"/>
    </location>
    <ligand>
        <name>AMP</name>
        <dbReference type="ChEBI" id="CHEBI:456215"/>
    </ligand>
</feature>
<keyword evidence="1 5" id="KW-0808">Transferase</keyword>
<evidence type="ECO:0000256" key="1">
    <source>
        <dbReference type="ARBA" id="ARBA00022679"/>
    </source>
</evidence>
<dbReference type="CDD" id="cd01428">
    <property type="entry name" value="ADK"/>
    <property type="match status" value="1"/>
</dbReference>
<dbReference type="GO" id="GO:0046039">
    <property type="term" value="P:GTP metabolic process"/>
    <property type="evidence" value="ECO:0007669"/>
    <property type="project" value="UniProtKB-UniRule"/>
</dbReference>
<feature type="binding site" evidence="5">
    <location>
        <position position="217"/>
    </location>
    <ligand>
        <name>AMP</name>
        <dbReference type="ChEBI" id="CHEBI:456215"/>
    </ligand>
</feature>
<dbReference type="Pfam" id="PF05191">
    <property type="entry name" value="ADK_lid"/>
    <property type="match status" value="1"/>
</dbReference>
<feature type="region of interest" description="NMPbind" evidence="5">
    <location>
        <begin position="37"/>
        <end position="66"/>
    </location>
</feature>
<proteinExistence type="inferred from homology"/>
<accession>A0A9P4NCG4</accession>
<feature type="binding site" evidence="5">
    <location>
        <position position="38"/>
    </location>
    <ligand>
        <name>AMP</name>
        <dbReference type="ChEBI" id="CHEBI:456215"/>
    </ligand>
</feature>
<comment type="similarity">
    <text evidence="5">Belongs to the adenylate kinase family. AK3 subfamily.</text>
</comment>
<feature type="binding site" evidence="5">
    <location>
        <begin position="16"/>
        <end position="21"/>
    </location>
    <ligand>
        <name>GTP</name>
        <dbReference type="ChEBI" id="CHEBI:37565"/>
    </ligand>
</feature>
<evidence type="ECO:0000313" key="7">
    <source>
        <dbReference type="EMBL" id="KAF2270689.1"/>
    </source>
</evidence>
<dbReference type="InterPro" id="IPR028586">
    <property type="entry name" value="AK3/Ak4_mitochondrial"/>
</dbReference>
<keyword evidence="2 5" id="KW-0547">Nucleotide-binding</keyword>
<dbReference type="EC" id="2.7.4.10" evidence="5"/>
<sequence length="266" mass="29502">MALARAARIILVGAPGVGKGTQTERLMKQFPDLSAISSGDLLRKNVRERTPLGIQAESKMKAGALVPDSMILRLIVNELTTRGWIFDSTVRPYSVYSSSMAMGEDDTVDTLFIPSGLRASRYTYSDHPAASFVLDGFPRTAVQAKQIDDVVPINMVINIQTPSEIIIDRICNRWVHAPSGRVYNTTFNAPKVPGKDDVTGEPLTRRDDDDPEVWKARLQAFKDTSQSLLEHYDKLGVLWTVNGNSSDEITPQIFEEFSRRFGALAN</sequence>
<comment type="caution">
    <text evidence="7">The sequence shown here is derived from an EMBL/GenBank/DDBJ whole genome shotgun (WGS) entry which is preliminary data.</text>
</comment>
<feature type="region of interest" description="LID" evidence="5">
    <location>
        <begin position="172"/>
        <end position="209"/>
    </location>
</feature>
<gene>
    <name evidence="5" type="primary">ADK2</name>
    <name evidence="7" type="ORF">CC78DRAFT_450972</name>
</gene>
<feature type="binding site" evidence="5">
    <location>
        <begin position="136"/>
        <end position="139"/>
    </location>
    <ligand>
        <name>AMP</name>
        <dbReference type="ChEBI" id="CHEBI:456215"/>
    </ligand>
</feature>
<dbReference type="EMBL" id="ML986579">
    <property type="protein sequence ID" value="KAF2270689.1"/>
    <property type="molecule type" value="Genomic_DNA"/>
</dbReference>
<feature type="binding site" evidence="5">
    <location>
        <position position="206"/>
    </location>
    <ligand>
        <name>AMP</name>
        <dbReference type="ChEBI" id="CHEBI:456215"/>
    </ligand>
</feature>
<evidence type="ECO:0000256" key="2">
    <source>
        <dbReference type="ARBA" id="ARBA00022741"/>
    </source>
</evidence>
<dbReference type="InterPro" id="IPR027417">
    <property type="entry name" value="P-loop_NTPase"/>
</dbReference>
<dbReference type="PANTHER" id="PTHR23359">
    <property type="entry name" value="NUCLEOTIDE KINASE"/>
    <property type="match status" value="1"/>
</dbReference>
<dbReference type="InterPro" id="IPR033690">
    <property type="entry name" value="Adenylat_kinase_CS"/>
</dbReference>
<dbReference type="GO" id="GO:0005525">
    <property type="term" value="F:GTP binding"/>
    <property type="evidence" value="ECO:0007669"/>
    <property type="project" value="UniProtKB-KW"/>
</dbReference>
<comment type="subunit">
    <text evidence="5">Monomer.</text>
</comment>
<dbReference type="OrthoDB" id="439792at2759"/>
<reference evidence="8" key="1">
    <citation type="journal article" date="2020" name="Stud. Mycol.">
        <title>101 Dothideomycetes genomes: A test case for predicting lifestyles and emergence of pathogens.</title>
        <authorList>
            <person name="Haridas S."/>
            <person name="Albert R."/>
            <person name="Binder M."/>
            <person name="Bloem J."/>
            <person name="LaButti K."/>
            <person name="Salamov A."/>
            <person name="Andreopoulos B."/>
            <person name="Baker S."/>
            <person name="Barry K."/>
            <person name="Bills G."/>
            <person name="Bluhm B."/>
            <person name="Cannon C."/>
            <person name="Castanera R."/>
            <person name="Culley D."/>
            <person name="Daum C."/>
            <person name="Ezra D."/>
            <person name="Gonzalez J."/>
            <person name="Henrissat B."/>
            <person name="Kuo A."/>
            <person name="Liang C."/>
            <person name="Lipzen A."/>
            <person name="Lutzoni F."/>
            <person name="Magnuson J."/>
            <person name="Mondo S."/>
            <person name="Nolan M."/>
            <person name="Ohm R."/>
            <person name="Pangilinan J."/>
            <person name="Park H.-J."/>
            <person name="Ramirez L."/>
            <person name="Alfaro M."/>
            <person name="Sun H."/>
            <person name="Tritt A."/>
            <person name="Yoshinaga Y."/>
            <person name="Zwiers L.-H."/>
            <person name="Turgeon B."/>
            <person name="Goodwin S."/>
            <person name="Spatafora J."/>
            <person name="Crous P."/>
            <person name="Grigoriev I."/>
        </authorList>
    </citation>
    <scope>NUCLEOTIDE SEQUENCE [LARGE SCALE GENOMIC DNA]</scope>
    <source>
        <strain evidence="8">CBS 304.66</strain>
    </source>
</reference>
<keyword evidence="8" id="KW-1185">Reference proteome</keyword>
<organism evidence="7 8">
    <name type="scientific">Lojkania enalia</name>
    <dbReference type="NCBI Taxonomy" id="147567"/>
    <lineage>
        <taxon>Eukaryota</taxon>
        <taxon>Fungi</taxon>
        <taxon>Dikarya</taxon>
        <taxon>Ascomycota</taxon>
        <taxon>Pezizomycotina</taxon>
        <taxon>Dothideomycetes</taxon>
        <taxon>Pleosporomycetidae</taxon>
        <taxon>Pleosporales</taxon>
        <taxon>Pleosporales incertae sedis</taxon>
        <taxon>Lojkania</taxon>
    </lineage>
</organism>
<dbReference type="SUPFAM" id="SSF52540">
    <property type="entry name" value="P-loop containing nucleoside triphosphate hydrolases"/>
    <property type="match status" value="1"/>
</dbReference>
<comment type="function">
    <text evidence="5">Involved in maintaining the homeostasis of cellular nucleotides by catalyzing the interconversion of nucleoside phosphates. Has GTP:AMP phosphotransferase and ITP:AMP phosphotransferase activities.</text>
</comment>
<evidence type="ECO:0000313" key="8">
    <source>
        <dbReference type="Proteomes" id="UP000800093"/>
    </source>
</evidence>
<evidence type="ECO:0000259" key="6">
    <source>
        <dbReference type="Pfam" id="PF05191"/>
    </source>
</evidence>
<feature type="binding site" evidence="5">
    <location>
        <position position="43"/>
    </location>
    <ligand>
        <name>AMP</name>
        <dbReference type="ChEBI" id="CHEBI:456215"/>
    </ligand>
</feature>
<feature type="binding site" evidence="5">
    <location>
        <position position="173"/>
    </location>
    <ligand>
        <name>GTP</name>
        <dbReference type="ChEBI" id="CHEBI:37565"/>
    </ligand>
</feature>
<dbReference type="GO" id="GO:0005759">
    <property type="term" value="C:mitochondrial matrix"/>
    <property type="evidence" value="ECO:0007669"/>
    <property type="project" value="UniProtKB-SubCell"/>
</dbReference>
<comment type="domain">
    <text evidence="5">Consists of three domains, a large central CORE domain and two small peripheral domains, NMPbind and LID, which undergo movements during catalysis. The LID domain closes over the site of phosphoryl transfer upon GTP binding. Assembling and dissambling the active center during each catalytic cycle provides an effective means to prevent GTP hydrolysis.</text>
</comment>
<dbReference type="Pfam" id="PF00406">
    <property type="entry name" value="ADK"/>
    <property type="match status" value="2"/>
</dbReference>
<comment type="catalytic activity">
    <reaction evidence="5">
        <text>a ribonucleoside 5'-triphosphate + AMP = a ribonucleoside 5'-diphosphate + ADP</text>
        <dbReference type="Rhea" id="RHEA:13749"/>
        <dbReference type="ChEBI" id="CHEBI:57930"/>
        <dbReference type="ChEBI" id="CHEBI:61557"/>
        <dbReference type="ChEBI" id="CHEBI:456215"/>
        <dbReference type="ChEBI" id="CHEBI:456216"/>
        <dbReference type="EC" id="2.7.4.10"/>
    </reaction>
</comment>
<dbReference type="HAMAP" id="MF_00235">
    <property type="entry name" value="Adenylate_kinase_Adk"/>
    <property type="match status" value="1"/>
</dbReference>
<feature type="binding site" evidence="5">
    <location>
        <position position="246"/>
    </location>
    <ligand>
        <name>GTP</name>
        <dbReference type="ChEBI" id="CHEBI:37565"/>
    </ligand>
</feature>
<dbReference type="PROSITE" id="PS00113">
    <property type="entry name" value="ADENYLATE_KINASE"/>
    <property type="match status" value="1"/>
</dbReference>
<name>A0A9P4NCG4_9PLEO</name>
<dbReference type="GO" id="GO:0046033">
    <property type="term" value="P:AMP metabolic process"/>
    <property type="evidence" value="ECO:0007669"/>
    <property type="project" value="UniProtKB-UniRule"/>
</dbReference>
<dbReference type="Proteomes" id="UP000800093">
    <property type="component" value="Unassembled WGS sequence"/>
</dbReference>
<feature type="binding site" evidence="5">
    <location>
        <begin position="182"/>
        <end position="183"/>
    </location>
    <ligand>
        <name>GTP</name>
        <dbReference type="ChEBI" id="CHEBI:37565"/>
    </ligand>
</feature>
<protein>
    <recommendedName>
        <fullName evidence="5">GTP:AMP phosphotransferase, mitochondrial</fullName>
        <ecNumber evidence="5">2.7.4.10</ecNumber>
    </recommendedName>
    <alternativeName>
        <fullName evidence="5">Adenylate kinase 3</fullName>
        <shortName evidence="5">AK 3</shortName>
    </alternativeName>
</protein>
<dbReference type="InterPro" id="IPR007862">
    <property type="entry name" value="Adenylate_kinase_lid-dom"/>
</dbReference>
<dbReference type="GO" id="GO:0006172">
    <property type="term" value="P:ADP biosynthetic process"/>
    <property type="evidence" value="ECO:0007669"/>
    <property type="project" value="UniProtKB-UniRule"/>
</dbReference>